<reference evidence="3 4" key="1">
    <citation type="submission" date="2018-03" db="EMBL/GenBank/DDBJ databases">
        <title>Genomic Encyclopedia of Archaeal and Bacterial Type Strains, Phase II (KMG-II): from individual species to whole genera.</title>
        <authorList>
            <person name="Goeker M."/>
        </authorList>
    </citation>
    <scope>NUCLEOTIDE SEQUENCE [LARGE SCALE GENOMIC DNA]</scope>
    <source>
        <strain evidence="3 4">DSM 29328</strain>
    </source>
</reference>
<feature type="chain" id="PRO_5015399927" evidence="1">
    <location>
        <begin position="24"/>
        <end position="550"/>
    </location>
</feature>
<sequence>MSRFLSLLAAAGVLVASASDALADRALVIGAPEEERRGLLRGSGTPDVAQALRDSGFTVITADAGSVEAMRSALSEFMDGLGDESRAVVHLSGQFVRGAGQAWLLEDGAERSDLATVGNVGLSLDGVLTIAGRVPGAAVVALGVEEGGASPGDGLRSGVAFTAIPQGVTLARGAPEDVARFVASELLEEGRSIPDAIDAAREITGRGFLSRQSAFLPLGEERPIAPPDAAEVERAIWQATRAQDTVAGYRGYLKRYPDGFFADDAKKAIDAIQTEPNRVARQSEEALELSRSARREIQQQLTLLGYQPRGVDGIFGSGTRAAITRFQEKAGFPDTGYLDARQIERLSLLAERRQAELEADAARVALEREKRDREAWATLGKGDEADLRTYLERYPDGLFVAIAKQRLSVIEAENRAAEEALDRADWDRAAAAGTVSAYRAYLKAHPKGSFAGEARERLDALGTAESEAVVAARAAEAQLGLNAVTRMLVERQLDEMGHKPGAVDGTFDDQTRSAIRRFQRQHGMSVTGYMSTDVVARMLADFSGLLSPGR</sequence>
<dbReference type="Gene3D" id="1.10.101.10">
    <property type="entry name" value="PGBD-like superfamily/PGBD"/>
    <property type="match status" value="2"/>
</dbReference>
<feature type="domain" description="Peptidoglycan binding-like" evidence="2">
    <location>
        <begin position="488"/>
        <end position="538"/>
    </location>
</feature>
<proteinExistence type="predicted"/>
<dbReference type="OrthoDB" id="8092964at2"/>
<keyword evidence="1" id="KW-0732">Signal</keyword>
<evidence type="ECO:0000256" key="1">
    <source>
        <dbReference type="SAM" id="SignalP"/>
    </source>
</evidence>
<protein>
    <submittedName>
        <fullName evidence="3">Putative peptidoglycan binding protein</fullName>
    </submittedName>
</protein>
<name>A0A2T0RST1_9RHOB</name>
<evidence type="ECO:0000259" key="2">
    <source>
        <dbReference type="Pfam" id="PF01471"/>
    </source>
</evidence>
<comment type="caution">
    <text evidence="3">The sequence shown here is derived from an EMBL/GenBank/DDBJ whole genome shotgun (WGS) entry which is preliminary data.</text>
</comment>
<dbReference type="InterPro" id="IPR002477">
    <property type="entry name" value="Peptidoglycan-bd-like"/>
</dbReference>
<dbReference type="InterPro" id="IPR036365">
    <property type="entry name" value="PGBD-like_sf"/>
</dbReference>
<dbReference type="InterPro" id="IPR036366">
    <property type="entry name" value="PGBDSf"/>
</dbReference>
<keyword evidence="4" id="KW-1185">Reference proteome</keyword>
<dbReference type="EMBL" id="PVTD01000003">
    <property type="protein sequence ID" value="PRY24259.1"/>
    <property type="molecule type" value="Genomic_DNA"/>
</dbReference>
<dbReference type="Proteomes" id="UP000239480">
    <property type="component" value="Unassembled WGS sequence"/>
</dbReference>
<feature type="signal peptide" evidence="1">
    <location>
        <begin position="1"/>
        <end position="23"/>
    </location>
</feature>
<gene>
    <name evidence="3" type="ORF">CLV78_103125</name>
</gene>
<organism evidence="3 4">
    <name type="scientific">Aliiruegeria haliotis</name>
    <dbReference type="NCBI Taxonomy" id="1280846"/>
    <lineage>
        <taxon>Bacteria</taxon>
        <taxon>Pseudomonadati</taxon>
        <taxon>Pseudomonadota</taxon>
        <taxon>Alphaproteobacteria</taxon>
        <taxon>Rhodobacterales</taxon>
        <taxon>Roseobacteraceae</taxon>
        <taxon>Aliiruegeria</taxon>
    </lineage>
</organism>
<dbReference type="RefSeq" id="WP_106204641.1">
    <property type="nucleotide sequence ID" value="NZ_PVTD01000003.1"/>
</dbReference>
<accession>A0A2T0RST1</accession>
<feature type="domain" description="Peptidoglycan binding-like" evidence="2">
    <location>
        <begin position="291"/>
        <end position="346"/>
    </location>
</feature>
<dbReference type="Pfam" id="PF01471">
    <property type="entry name" value="PG_binding_1"/>
    <property type="match status" value="2"/>
</dbReference>
<evidence type="ECO:0000313" key="3">
    <source>
        <dbReference type="EMBL" id="PRY24259.1"/>
    </source>
</evidence>
<dbReference type="AlphaFoldDB" id="A0A2T0RST1"/>
<dbReference type="SUPFAM" id="SSF47090">
    <property type="entry name" value="PGBD-like"/>
    <property type="match status" value="2"/>
</dbReference>
<evidence type="ECO:0000313" key="4">
    <source>
        <dbReference type="Proteomes" id="UP000239480"/>
    </source>
</evidence>